<dbReference type="Proteomes" id="UP000253250">
    <property type="component" value="Unassembled WGS sequence"/>
</dbReference>
<comment type="similarity">
    <text evidence="1">Belongs to the peptidase U62 family.</text>
</comment>
<dbReference type="PANTHER" id="PTHR43421">
    <property type="entry name" value="METALLOPROTEASE PMBA"/>
    <property type="match status" value="1"/>
</dbReference>
<dbReference type="InterPro" id="IPR035068">
    <property type="entry name" value="TldD/PmbA_N"/>
</dbReference>
<dbReference type="OrthoDB" id="9803618at2"/>
<name>A0A368HED0_9GAMM</name>
<dbReference type="AlphaFoldDB" id="A0A368HED0"/>
<keyword evidence="5" id="KW-0482">Metalloprotease</keyword>
<feature type="domain" description="Metalloprotease TldD/E N-terminal" evidence="2">
    <location>
        <begin position="42"/>
        <end position="98"/>
    </location>
</feature>
<evidence type="ECO:0000259" key="4">
    <source>
        <dbReference type="Pfam" id="PF19290"/>
    </source>
</evidence>
<accession>A0A368HED0</accession>
<dbReference type="EMBL" id="PSYR01000002">
    <property type="protein sequence ID" value="RCN56728.1"/>
    <property type="molecule type" value="Genomic_DNA"/>
</dbReference>
<dbReference type="InterPro" id="IPR036059">
    <property type="entry name" value="TldD/PmbA_sf"/>
</dbReference>
<comment type="caution">
    <text evidence="5">The sequence shown here is derived from an EMBL/GenBank/DDBJ whole genome shotgun (WGS) entry which is preliminary data.</text>
</comment>
<evidence type="ECO:0000313" key="6">
    <source>
        <dbReference type="Proteomes" id="UP000253250"/>
    </source>
</evidence>
<evidence type="ECO:0000256" key="1">
    <source>
        <dbReference type="ARBA" id="ARBA00005836"/>
    </source>
</evidence>
<dbReference type="Pfam" id="PF19290">
    <property type="entry name" value="PmbA_TldD_2nd"/>
    <property type="match status" value="1"/>
</dbReference>
<dbReference type="InterPro" id="IPR045569">
    <property type="entry name" value="Metalloprtase-TldD/E_C"/>
</dbReference>
<dbReference type="GO" id="GO:0006508">
    <property type="term" value="P:proteolysis"/>
    <property type="evidence" value="ECO:0007669"/>
    <property type="project" value="UniProtKB-KW"/>
</dbReference>
<evidence type="ECO:0000313" key="5">
    <source>
        <dbReference type="EMBL" id="RCN56728.1"/>
    </source>
</evidence>
<evidence type="ECO:0000259" key="2">
    <source>
        <dbReference type="Pfam" id="PF01523"/>
    </source>
</evidence>
<dbReference type="RefSeq" id="WP_114283228.1">
    <property type="nucleotide sequence ID" value="NZ_CP080624.1"/>
</dbReference>
<dbReference type="InterPro" id="IPR002510">
    <property type="entry name" value="Metalloprtase-TldD/E_N"/>
</dbReference>
<keyword evidence="5" id="KW-0378">Hydrolase</keyword>
<proteinExistence type="inferred from homology"/>
<dbReference type="Pfam" id="PF01523">
    <property type="entry name" value="PmbA_TldD_1st"/>
    <property type="match status" value="1"/>
</dbReference>
<protein>
    <submittedName>
        <fullName evidence="5">Metalloprotease PmbA</fullName>
    </submittedName>
</protein>
<feature type="domain" description="Metalloprotease TldD/E C-terminal" evidence="3">
    <location>
        <begin position="240"/>
        <end position="448"/>
    </location>
</feature>
<dbReference type="SUPFAM" id="SSF111283">
    <property type="entry name" value="Putative modulator of DNA gyrase, PmbA/TldD"/>
    <property type="match status" value="1"/>
</dbReference>
<keyword evidence="5" id="KW-0645">Protease</keyword>
<sequence>MTDAMITTAKTAPSLEDLAAQALDLARRQGASAAEVNAGLGAGLSVTVRKGEVETVEHHRDKSLSITVYFGTRSGSASTADFRTQALTEAVMAACAIARHTAADPYNGLADPAHLARDIPDLDLHHPWPLSMEEAIEIARRGEDAAFAADPRIRNSEGASVTTHDGTDVYATSHGFLGTVRASRHGISCAVLGEDGNGSMQRDYDYAMVRDPRDLPAAEEVGRGAARRTVRRLGARQIKTCQVPVLYEAQVARSLVSHLVSAISGPSLYRRSSFLLDSVGTALFPAWVHLYEEPHRKKAMGSAPFDGEGVETRYRDLVTDGVLRRYCLDSYSARKLGLVTTANAGGVHNLTVASGPEDLAGLLRQMGRGLFVTELIGFGINGVTGDYSRGAAGFWVEGGEIVHPVEEITIASNLRDMYRGLVAVGRDVDTRHNVCTGSWLVERMTVAGG</sequence>
<dbReference type="PANTHER" id="PTHR43421:SF1">
    <property type="entry name" value="METALLOPROTEASE PMBA"/>
    <property type="match status" value="1"/>
</dbReference>
<gene>
    <name evidence="5" type="ORF">C4900_13255</name>
</gene>
<reference evidence="5 6" key="1">
    <citation type="submission" date="2018-02" db="EMBL/GenBank/DDBJ databases">
        <title>Insights into the biology of acidophilic members of the Acidiferrobacteraceae family derived from comparative genomic analyses.</title>
        <authorList>
            <person name="Issotta F."/>
            <person name="Thyssen C."/>
            <person name="Mena C."/>
            <person name="Moya A."/>
            <person name="Bellenberg S."/>
            <person name="Sproer C."/>
            <person name="Covarrubias P.C."/>
            <person name="Sand W."/>
            <person name="Quatrini R."/>
            <person name="Vera M."/>
        </authorList>
    </citation>
    <scope>NUCLEOTIDE SEQUENCE [LARGE SCALE GENOMIC DNA]</scope>
    <source>
        <strain evidence="6">m-1</strain>
    </source>
</reference>
<dbReference type="GO" id="GO:0005829">
    <property type="term" value="C:cytosol"/>
    <property type="evidence" value="ECO:0007669"/>
    <property type="project" value="TreeGrafter"/>
</dbReference>
<dbReference type="Gene3D" id="3.30.2290.10">
    <property type="entry name" value="PmbA/TldD superfamily"/>
    <property type="match status" value="1"/>
</dbReference>
<feature type="domain" description="Metalloprotease TldD/E central" evidence="4">
    <location>
        <begin position="126"/>
        <end position="233"/>
    </location>
</feature>
<dbReference type="Pfam" id="PF19289">
    <property type="entry name" value="PmbA_TldD_3rd"/>
    <property type="match status" value="1"/>
</dbReference>
<dbReference type="InterPro" id="IPR045570">
    <property type="entry name" value="Metalloprtase-TldD/E_cen_dom"/>
</dbReference>
<dbReference type="GO" id="GO:0008237">
    <property type="term" value="F:metallopeptidase activity"/>
    <property type="evidence" value="ECO:0007669"/>
    <property type="project" value="UniProtKB-KW"/>
</dbReference>
<keyword evidence="6" id="KW-1185">Reference proteome</keyword>
<dbReference type="NCBIfam" id="NF008268">
    <property type="entry name" value="PRK11040.1"/>
    <property type="match status" value="1"/>
</dbReference>
<organism evidence="5 6">
    <name type="scientific">Acidiferrobacter thiooxydans</name>
    <dbReference type="NCBI Taxonomy" id="163359"/>
    <lineage>
        <taxon>Bacteria</taxon>
        <taxon>Pseudomonadati</taxon>
        <taxon>Pseudomonadota</taxon>
        <taxon>Gammaproteobacteria</taxon>
        <taxon>Acidiferrobacterales</taxon>
        <taxon>Acidiferrobacteraceae</taxon>
        <taxon>Acidiferrobacter</taxon>
    </lineage>
</organism>
<evidence type="ECO:0000259" key="3">
    <source>
        <dbReference type="Pfam" id="PF19289"/>
    </source>
</evidence>
<dbReference type="InterPro" id="IPR047657">
    <property type="entry name" value="PmbA"/>
</dbReference>